<name>A0AAV9AG36_ACOGR</name>
<keyword evidence="2" id="KW-1185">Reference proteome</keyword>
<gene>
    <name evidence="1" type="ORF">QJS04_geneDACA011974</name>
</gene>
<sequence length="127" mass="14918">MIYTHQIQLFRPDDNVTTCHDIGTHAFFGLELLLFYHISVELSDIASKSVDFLRYEGCLVFCVRIFKITAWQMQKEENKNQAMVGWILQENNEHVRTFSTIVKLCTCRKDDHLFQVRVGDNIFMVNV</sequence>
<dbReference type="EMBL" id="JAUJYN010000009">
    <property type="protein sequence ID" value="KAK1263210.1"/>
    <property type="molecule type" value="Genomic_DNA"/>
</dbReference>
<comment type="caution">
    <text evidence="1">The sequence shown here is derived from an EMBL/GenBank/DDBJ whole genome shotgun (WGS) entry which is preliminary data.</text>
</comment>
<evidence type="ECO:0000313" key="1">
    <source>
        <dbReference type="EMBL" id="KAK1263210.1"/>
    </source>
</evidence>
<reference evidence="1" key="2">
    <citation type="submission" date="2023-06" db="EMBL/GenBank/DDBJ databases">
        <authorList>
            <person name="Ma L."/>
            <person name="Liu K.-W."/>
            <person name="Li Z."/>
            <person name="Hsiao Y.-Y."/>
            <person name="Qi Y."/>
            <person name="Fu T."/>
            <person name="Tang G."/>
            <person name="Zhang D."/>
            <person name="Sun W.-H."/>
            <person name="Liu D.-K."/>
            <person name="Li Y."/>
            <person name="Chen G.-Z."/>
            <person name="Liu X.-D."/>
            <person name="Liao X.-Y."/>
            <person name="Jiang Y.-T."/>
            <person name="Yu X."/>
            <person name="Hao Y."/>
            <person name="Huang J."/>
            <person name="Zhao X.-W."/>
            <person name="Ke S."/>
            <person name="Chen Y.-Y."/>
            <person name="Wu W.-L."/>
            <person name="Hsu J.-L."/>
            <person name="Lin Y.-F."/>
            <person name="Huang M.-D."/>
            <person name="Li C.-Y."/>
            <person name="Huang L."/>
            <person name="Wang Z.-W."/>
            <person name="Zhao X."/>
            <person name="Zhong W.-Y."/>
            <person name="Peng D.-H."/>
            <person name="Ahmad S."/>
            <person name="Lan S."/>
            <person name="Zhang J.-S."/>
            <person name="Tsai W.-C."/>
            <person name="Van De Peer Y."/>
            <person name="Liu Z.-J."/>
        </authorList>
    </citation>
    <scope>NUCLEOTIDE SEQUENCE</scope>
    <source>
        <strain evidence="1">SCP</strain>
        <tissue evidence="1">Leaves</tissue>
    </source>
</reference>
<dbReference type="Proteomes" id="UP001179952">
    <property type="component" value="Unassembled WGS sequence"/>
</dbReference>
<evidence type="ECO:0000313" key="2">
    <source>
        <dbReference type="Proteomes" id="UP001179952"/>
    </source>
</evidence>
<dbReference type="AlphaFoldDB" id="A0AAV9AG36"/>
<organism evidence="1 2">
    <name type="scientific">Acorus gramineus</name>
    <name type="common">Dwarf sweet flag</name>
    <dbReference type="NCBI Taxonomy" id="55184"/>
    <lineage>
        <taxon>Eukaryota</taxon>
        <taxon>Viridiplantae</taxon>
        <taxon>Streptophyta</taxon>
        <taxon>Embryophyta</taxon>
        <taxon>Tracheophyta</taxon>
        <taxon>Spermatophyta</taxon>
        <taxon>Magnoliopsida</taxon>
        <taxon>Liliopsida</taxon>
        <taxon>Acoraceae</taxon>
        <taxon>Acorus</taxon>
    </lineage>
</organism>
<accession>A0AAV9AG36</accession>
<protein>
    <submittedName>
        <fullName evidence="1">Uncharacterized protein</fullName>
    </submittedName>
</protein>
<reference evidence="1" key="1">
    <citation type="journal article" date="2023" name="Nat. Commun.">
        <title>Diploid and tetraploid genomes of Acorus and the evolution of monocots.</title>
        <authorList>
            <person name="Ma L."/>
            <person name="Liu K.W."/>
            <person name="Li Z."/>
            <person name="Hsiao Y.Y."/>
            <person name="Qi Y."/>
            <person name="Fu T."/>
            <person name="Tang G.D."/>
            <person name="Zhang D."/>
            <person name="Sun W.H."/>
            <person name="Liu D.K."/>
            <person name="Li Y."/>
            <person name="Chen G.Z."/>
            <person name="Liu X.D."/>
            <person name="Liao X.Y."/>
            <person name="Jiang Y.T."/>
            <person name="Yu X."/>
            <person name="Hao Y."/>
            <person name="Huang J."/>
            <person name="Zhao X.W."/>
            <person name="Ke S."/>
            <person name="Chen Y.Y."/>
            <person name="Wu W.L."/>
            <person name="Hsu J.L."/>
            <person name="Lin Y.F."/>
            <person name="Huang M.D."/>
            <person name="Li C.Y."/>
            <person name="Huang L."/>
            <person name="Wang Z.W."/>
            <person name="Zhao X."/>
            <person name="Zhong W.Y."/>
            <person name="Peng D.H."/>
            <person name="Ahmad S."/>
            <person name="Lan S."/>
            <person name="Zhang J.S."/>
            <person name="Tsai W.C."/>
            <person name="Van de Peer Y."/>
            <person name="Liu Z.J."/>
        </authorList>
    </citation>
    <scope>NUCLEOTIDE SEQUENCE</scope>
    <source>
        <strain evidence="1">SCP</strain>
    </source>
</reference>
<proteinExistence type="predicted"/>